<feature type="compositionally biased region" description="Polar residues" evidence="1">
    <location>
        <begin position="320"/>
        <end position="329"/>
    </location>
</feature>
<feature type="region of interest" description="Disordered" evidence="1">
    <location>
        <begin position="87"/>
        <end position="115"/>
    </location>
</feature>
<dbReference type="Pfam" id="PF25375">
    <property type="entry name" value="Lin-15B"/>
    <property type="match status" value="1"/>
</dbReference>
<accession>A0A6A5H7L3</accession>
<feature type="domain" description="Lin-15A/B-like" evidence="2">
    <location>
        <begin position="162"/>
        <end position="256"/>
    </location>
</feature>
<dbReference type="AlphaFoldDB" id="A0A6A5H7L3"/>
<sequence length="701" mass="79947">MSDELAGNSEGCSTSHKLENEEEEESRESSNQQDETDGSMDDGEEFQKRAEILLASFLKEAGLDDSVLEMASFQAWVHHLNPAVRLPKPSAKKPKLDVTNTEKVSEEQPNSVSPGAHNEIIMEDIDNEAKTDDSTDEIVPDESEKVIDRTIQKEPPAPGLTPCIICGNNVTTHQSVNMTANEAIKALMAAVHCEKIKLEAAEEAVRTTRLKMCTTHHDHLYKWMCEAIGVKTVNDVDSIPGQDLAGVLSVYRRLKGIRDAFEKRIPSNTPVGAFKMAIKSYYRNYVPRKQGIVRSIKAIERIVKEDPFNQSFRKDLHNNNVPEASTFASNDPDFEQQQERRTSRREDWANDEIMRPMAAVYKEGDAKRRKRILHLCQQMNPNLFPVRVVQPQPILPRPELPRIAKTVPVGYDQQTPIPNYVKVEGKVYKTVMAVRPTPLLKRSFSSTQSLPATSKSCDEQKLAYQEMVENEPDFYPPGEFPFSTAPIKTEEPEDNVITPSVNYENREVKQEIEEIEELPSNCVKSELDLEPMNDECVEFRHVTKYFTNSGVIFDEKTTTMGYKYLEIVKSTMQGYLEQYYIEKKNVANKAANTVCDFQYREDTSVALFEFDGQMWLSRKYKLPVIQGKLSIYPYIGKLTPRHYDVTGTIIESRSGTEPVESGEKNKNGWEWTKTWFDFKFEEVFPKNNEPYAKVVEIGDDE</sequence>
<organism evidence="3 4">
    <name type="scientific">Caenorhabditis remanei</name>
    <name type="common">Caenorhabditis vulgaris</name>
    <dbReference type="NCBI Taxonomy" id="31234"/>
    <lineage>
        <taxon>Eukaryota</taxon>
        <taxon>Metazoa</taxon>
        <taxon>Ecdysozoa</taxon>
        <taxon>Nematoda</taxon>
        <taxon>Chromadorea</taxon>
        <taxon>Rhabditida</taxon>
        <taxon>Rhabditina</taxon>
        <taxon>Rhabditomorpha</taxon>
        <taxon>Rhabditoidea</taxon>
        <taxon>Rhabditidae</taxon>
        <taxon>Peloderinae</taxon>
        <taxon>Caenorhabditis</taxon>
    </lineage>
</organism>
<proteinExistence type="predicted"/>
<evidence type="ECO:0000259" key="2">
    <source>
        <dbReference type="Pfam" id="PF25375"/>
    </source>
</evidence>
<dbReference type="Proteomes" id="UP000483820">
    <property type="component" value="Chromosome III"/>
</dbReference>
<name>A0A6A5H7L3_CAERE</name>
<dbReference type="EMBL" id="WUAV01000003">
    <property type="protein sequence ID" value="KAF1763105.1"/>
    <property type="molecule type" value="Genomic_DNA"/>
</dbReference>
<feature type="region of interest" description="Disordered" evidence="1">
    <location>
        <begin position="320"/>
        <end position="346"/>
    </location>
</feature>
<protein>
    <recommendedName>
        <fullName evidence="2">Lin-15A/B-like domain-containing protein</fullName>
    </recommendedName>
</protein>
<gene>
    <name evidence="3" type="ORF">GCK72_011370</name>
</gene>
<dbReference type="GeneID" id="9806243"/>
<feature type="compositionally biased region" description="Basic and acidic residues" evidence="1">
    <location>
        <begin position="337"/>
        <end position="346"/>
    </location>
</feature>
<reference evidence="3 4" key="1">
    <citation type="submission" date="2019-12" db="EMBL/GenBank/DDBJ databases">
        <title>Chromosome-level assembly of the Caenorhabditis remanei genome.</title>
        <authorList>
            <person name="Teterina A.A."/>
            <person name="Willis J.H."/>
            <person name="Phillips P.C."/>
        </authorList>
    </citation>
    <scope>NUCLEOTIDE SEQUENCE [LARGE SCALE GENOMIC DNA]</scope>
    <source>
        <strain evidence="3 4">PX506</strain>
        <tissue evidence="3">Whole organism</tissue>
    </source>
</reference>
<feature type="region of interest" description="Disordered" evidence="1">
    <location>
        <begin position="1"/>
        <end position="47"/>
    </location>
</feature>
<dbReference type="KEGG" id="crq:GCK72_011370"/>
<dbReference type="RefSeq" id="XP_053587982.1">
    <property type="nucleotide sequence ID" value="XM_053728405.1"/>
</dbReference>
<feature type="compositionally biased region" description="Polar residues" evidence="1">
    <location>
        <begin position="98"/>
        <end position="113"/>
    </location>
</feature>
<feature type="compositionally biased region" description="Acidic residues" evidence="1">
    <location>
        <begin position="34"/>
        <end position="44"/>
    </location>
</feature>
<evidence type="ECO:0000256" key="1">
    <source>
        <dbReference type="SAM" id="MobiDB-lite"/>
    </source>
</evidence>
<evidence type="ECO:0000313" key="4">
    <source>
        <dbReference type="Proteomes" id="UP000483820"/>
    </source>
</evidence>
<evidence type="ECO:0000313" key="3">
    <source>
        <dbReference type="EMBL" id="KAF1763105.1"/>
    </source>
</evidence>
<dbReference type="InterPro" id="IPR057432">
    <property type="entry name" value="Lin-15A/B-like_dom"/>
</dbReference>
<dbReference type="CTD" id="9806243"/>
<comment type="caution">
    <text evidence="3">The sequence shown here is derived from an EMBL/GenBank/DDBJ whole genome shotgun (WGS) entry which is preliminary data.</text>
</comment>